<dbReference type="GO" id="GO:0051301">
    <property type="term" value="P:cell division"/>
    <property type="evidence" value="ECO:0007669"/>
    <property type="project" value="UniProtKB-KW"/>
</dbReference>
<dbReference type="GO" id="GO:0050511">
    <property type="term" value="F:undecaprenyldiphospho-muramoylpentapeptide beta-N-acetylglucosaminyltransferase activity"/>
    <property type="evidence" value="ECO:0007669"/>
    <property type="project" value="UniProtKB-UniRule"/>
</dbReference>
<evidence type="ECO:0000256" key="2">
    <source>
        <dbReference type="ARBA" id="ARBA00022618"/>
    </source>
</evidence>
<comment type="function">
    <text evidence="10">Cell wall formation. Catalyzes the transfer of a GlcNAc subunit on undecaprenyl-pyrophosphoryl-MurNAc-pentapeptide (lipid intermediate I) to form undecaprenyl-pyrophosphoryl-MurNAc-(pentapeptide)GlcNAc (lipid intermediate II).</text>
</comment>
<name>A0A498Q540_9MYCO</name>
<protein>
    <recommendedName>
        <fullName evidence="10">UDP-N-acetylglucosamine--N-acetylmuramyl-(pentapeptide) pyrophosphoryl-undecaprenol N-acetylglucosamine transferase</fullName>
        <ecNumber evidence="10">2.4.1.227</ecNumber>
    </recommendedName>
    <alternativeName>
        <fullName evidence="10">Undecaprenyl-PP-MurNAc-pentapeptide-UDPGlcNAc GlcNAc transferase</fullName>
    </alternativeName>
</protein>
<dbReference type="PANTHER" id="PTHR21015:SF22">
    <property type="entry name" value="GLYCOSYLTRANSFERASE"/>
    <property type="match status" value="1"/>
</dbReference>
<dbReference type="PANTHER" id="PTHR21015">
    <property type="entry name" value="UDP-N-ACETYLGLUCOSAMINE--N-ACETYLMURAMYL-(PENTAPEPTIDE) PYROPHOSPHORYL-UNDECAPRENOL N-ACETYLGLUCOSAMINE TRANSFERASE 1"/>
    <property type="match status" value="1"/>
</dbReference>
<keyword evidence="3 10" id="KW-0328">Glycosyltransferase</keyword>
<evidence type="ECO:0000256" key="8">
    <source>
        <dbReference type="ARBA" id="ARBA00023306"/>
    </source>
</evidence>
<evidence type="ECO:0000256" key="7">
    <source>
        <dbReference type="ARBA" id="ARBA00023136"/>
    </source>
</evidence>
<keyword evidence="6 10" id="KW-0573">Peptidoglycan synthesis</keyword>
<dbReference type="InterPro" id="IPR006009">
    <property type="entry name" value="GlcNAc_MurG"/>
</dbReference>
<keyword evidence="14" id="KW-1185">Reference proteome</keyword>
<keyword evidence="5 10" id="KW-0133">Cell shape</keyword>
<evidence type="ECO:0000256" key="10">
    <source>
        <dbReference type="HAMAP-Rule" id="MF_00033"/>
    </source>
</evidence>
<keyword evidence="2 10" id="KW-0132">Cell division</keyword>
<dbReference type="Pfam" id="PF03033">
    <property type="entry name" value="Glyco_transf_28"/>
    <property type="match status" value="1"/>
</dbReference>
<dbReference type="HAMAP" id="MF_00033">
    <property type="entry name" value="MurG"/>
    <property type="match status" value="1"/>
</dbReference>
<comment type="caution">
    <text evidence="10">Lacks conserved residue(s) required for the propagation of feature annotation.</text>
</comment>
<keyword evidence="4 10" id="KW-0808">Transferase</keyword>
<comment type="subcellular location">
    <subcellularLocation>
        <location evidence="10">Cell membrane</location>
        <topology evidence="10">Peripheral membrane protein</topology>
        <orientation evidence="10">Cytoplasmic side</orientation>
    </subcellularLocation>
</comment>
<dbReference type="InterPro" id="IPR007235">
    <property type="entry name" value="Glyco_trans_28_C"/>
</dbReference>
<sequence length="399" mass="41331">MNDSVREPAGGQRVTDYGPSLSIVLAGGGTAGHVEPAMAVADALSALEPDVRITALGTPRGLETTLVPARGYHLELITPVPLPRKPSGDLARLPPRVWRAVAETRAVLDAVDADVVVGFGGYVALPAYLAARGIPGMRRRSRRIPVVIHEANARAGLANRVGARSADRVLSAVPDCGLRRAEVVGVPVRQAITALDRAALRAEARAHFGFADDARVLLVFGGSQGAVSLNRAVSAAAADLAAAGVSVLHAHGPKNVLELRTPDAGDPPYVAVPYLDRMDLAYAAADLVICRSGAMTVAEVSAVGLPAIYVPLPIGNGEQRLNALPVVNAGGGMVVADADLTPALVAREVAGLLTDPPRLAAMTAAAAQVGHRDAARRVAQAALDTARWARSRRASRRPK</sequence>
<dbReference type="UniPathway" id="UPA00219"/>
<evidence type="ECO:0000313" key="14">
    <source>
        <dbReference type="Proteomes" id="UP000267289"/>
    </source>
</evidence>
<accession>A0A498Q540</accession>
<dbReference type="InterPro" id="IPR004276">
    <property type="entry name" value="GlycoTrans_28_N"/>
</dbReference>
<evidence type="ECO:0000256" key="3">
    <source>
        <dbReference type="ARBA" id="ARBA00022676"/>
    </source>
</evidence>
<keyword evidence="1 10" id="KW-1003">Cell membrane</keyword>
<dbReference type="GO" id="GO:0008360">
    <property type="term" value="P:regulation of cell shape"/>
    <property type="evidence" value="ECO:0007669"/>
    <property type="project" value="UniProtKB-KW"/>
</dbReference>
<evidence type="ECO:0000256" key="1">
    <source>
        <dbReference type="ARBA" id="ARBA00022475"/>
    </source>
</evidence>
<dbReference type="GO" id="GO:0005886">
    <property type="term" value="C:plasma membrane"/>
    <property type="evidence" value="ECO:0007669"/>
    <property type="project" value="UniProtKB-SubCell"/>
</dbReference>
<dbReference type="OrthoDB" id="9808936at2"/>
<feature type="binding site" evidence="10">
    <location>
        <position position="319"/>
    </location>
    <ligand>
        <name>UDP-N-acetyl-alpha-D-glucosamine</name>
        <dbReference type="ChEBI" id="CHEBI:57705"/>
    </ligand>
</feature>
<evidence type="ECO:0000256" key="5">
    <source>
        <dbReference type="ARBA" id="ARBA00022960"/>
    </source>
</evidence>
<evidence type="ECO:0000313" key="13">
    <source>
        <dbReference type="EMBL" id="VBA40467.1"/>
    </source>
</evidence>
<dbReference type="NCBIfam" id="TIGR01133">
    <property type="entry name" value="murG"/>
    <property type="match status" value="1"/>
</dbReference>
<dbReference type="Pfam" id="PF04101">
    <property type="entry name" value="Glyco_tran_28_C"/>
    <property type="match status" value="1"/>
</dbReference>
<dbReference type="GO" id="GO:0051991">
    <property type="term" value="F:UDP-N-acetyl-D-glucosamine:N-acetylmuramoyl-L-alanyl-D-glutamyl-meso-2,6-diaminopimelyl-D-alanyl-D-alanine-diphosphoundecaprenol 4-beta-N-acetylglucosaminlytransferase activity"/>
    <property type="evidence" value="ECO:0007669"/>
    <property type="project" value="RHEA"/>
</dbReference>
<dbReference type="CDD" id="cd03785">
    <property type="entry name" value="GT28_MurG"/>
    <property type="match status" value="1"/>
</dbReference>
<dbReference type="GO" id="GO:0071555">
    <property type="term" value="P:cell wall organization"/>
    <property type="evidence" value="ECO:0007669"/>
    <property type="project" value="UniProtKB-KW"/>
</dbReference>
<evidence type="ECO:0000256" key="9">
    <source>
        <dbReference type="ARBA" id="ARBA00023316"/>
    </source>
</evidence>
<comment type="pathway">
    <text evidence="10">Cell wall biogenesis; peptidoglycan biosynthesis.</text>
</comment>
<feature type="domain" description="Glycosyltransferase family 28 N-terminal" evidence="11">
    <location>
        <begin position="23"/>
        <end position="170"/>
    </location>
</feature>
<dbReference type="SUPFAM" id="SSF53756">
    <property type="entry name" value="UDP-Glycosyltransferase/glycogen phosphorylase"/>
    <property type="match status" value="1"/>
</dbReference>
<dbReference type="GO" id="GO:0005975">
    <property type="term" value="P:carbohydrate metabolic process"/>
    <property type="evidence" value="ECO:0007669"/>
    <property type="project" value="InterPro"/>
</dbReference>
<evidence type="ECO:0000259" key="12">
    <source>
        <dbReference type="Pfam" id="PF04101"/>
    </source>
</evidence>
<proteinExistence type="inferred from homology"/>
<dbReference type="AlphaFoldDB" id="A0A498Q540"/>
<feature type="binding site" evidence="10">
    <location>
        <position position="152"/>
    </location>
    <ligand>
        <name>UDP-N-acetyl-alpha-D-glucosamine</name>
        <dbReference type="ChEBI" id="CHEBI:57705"/>
    </ligand>
</feature>
<comment type="catalytic activity">
    <reaction evidence="10">
        <text>di-trans,octa-cis-undecaprenyl diphospho-N-acetyl-alpha-D-muramoyl-L-alanyl-D-glutamyl-meso-2,6-diaminopimeloyl-D-alanyl-D-alanine + UDP-N-acetyl-alpha-D-glucosamine = di-trans,octa-cis-undecaprenyl diphospho-[N-acetyl-alpha-D-glucosaminyl-(1-&gt;4)]-N-acetyl-alpha-D-muramoyl-L-alanyl-D-glutamyl-meso-2,6-diaminopimeloyl-D-alanyl-D-alanine + UDP + H(+)</text>
        <dbReference type="Rhea" id="RHEA:31227"/>
        <dbReference type="ChEBI" id="CHEBI:15378"/>
        <dbReference type="ChEBI" id="CHEBI:57705"/>
        <dbReference type="ChEBI" id="CHEBI:58223"/>
        <dbReference type="ChEBI" id="CHEBI:61387"/>
        <dbReference type="ChEBI" id="CHEBI:61388"/>
        <dbReference type="EC" id="2.4.1.227"/>
    </reaction>
</comment>
<gene>
    <name evidence="10 13" type="primary">murG</name>
    <name evidence="13" type="ORF">LAUMK13_03068</name>
</gene>
<comment type="similarity">
    <text evidence="10">Belongs to the glycosyltransferase 28 family. MurG subfamily.</text>
</comment>
<keyword evidence="9 10" id="KW-0961">Cell wall biogenesis/degradation</keyword>
<feature type="binding site" evidence="10">
    <location>
        <position position="189"/>
    </location>
    <ligand>
        <name>UDP-N-acetyl-alpha-D-glucosamine</name>
        <dbReference type="ChEBI" id="CHEBI:57705"/>
    </ligand>
</feature>
<organism evidence="13 14">
    <name type="scientific">Mycobacterium innocens</name>
    <dbReference type="NCBI Taxonomy" id="2341083"/>
    <lineage>
        <taxon>Bacteria</taxon>
        <taxon>Bacillati</taxon>
        <taxon>Actinomycetota</taxon>
        <taxon>Actinomycetes</taxon>
        <taxon>Mycobacteriales</taxon>
        <taxon>Mycobacteriaceae</taxon>
        <taxon>Mycobacterium</taxon>
    </lineage>
</organism>
<dbReference type="GO" id="GO:0009252">
    <property type="term" value="P:peptidoglycan biosynthetic process"/>
    <property type="evidence" value="ECO:0007669"/>
    <property type="project" value="UniProtKB-UniRule"/>
</dbReference>
<keyword evidence="8 10" id="KW-0131">Cell cycle</keyword>
<dbReference type="EMBL" id="UPHQ01000159">
    <property type="protein sequence ID" value="VBA40467.1"/>
    <property type="molecule type" value="Genomic_DNA"/>
</dbReference>
<feature type="domain" description="Glycosyl transferase family 28 C-terminal" evidence="12">
    <location>
        <begin position="216"/>
        <end position="377"/>
    </location>
</feature>
<dbReference type="Proteomes" id="UP000267289">
    <property type="component" value="Unassembled WGS sequence"/>
</dbReference>
<dbReference type="RefSeq" id="WP_099193575.1">
    <property type="nucleotide sequence ID" value="NZ_UPHQ01000159.1"/>
</dbReference>
<evidence type="ECO:0000256" key="4">
    <source>
        <dbReference type="ARBA" id="ARBA00022679"/>
    </source>
</evidence>
<feature type="binding site" evidence="10">
    <location>
        <begin position="30"/>
        <end position="32"/>
    </location>
    <ligand>
        <name>UDP-N-acetyl-alpha-D-glucosamine</name>
        <dbReference type="ChEBI" id="CHEBI:57705"/>
    </ligand>
</feature>
<evidence type="ECO:0000259" key="11">
    <source>
        <dbReference type="Pfam" id="PF03033"/>
    </source>
</evidence>
<keyword evidence="7 10" id="KW-0472">Membrane</keyword>
<dbReference type="Gene3D" id="3.40.50.2000">
    <property type="entry name" value="Glycogen Phosphorylase B"/>
    <property type="match status" value="2"/>
</dbReference>
<reference evidence="13 14" key="1">
    <citation type="submission" date="2018-09" db="EMBL/GenBank/DDBJ databases">
        <authorList>
            <person name="Tagini F."/>
        </authorList>
    </citation>
    <scope>NUCLEOTIDE SEQUENCE [LARGE SCALE GENOMIC DNA]</scope>
    <source>
        <strain evidence="13 14">MK13</strain>
    </source>
</reference>
<feature type="binding site" evidence="10">
    <location>
        <position position="223"/>
    </location>
    <ligand>
        <name>UDP-N-acetyl-alpha-D-glucosamine</name>
        <dbReference type="ChEBI" id="CHEBI:57705"/>
    </ligand>
</feature>
<dbReference type="EC" id="2.4.1.227" evidence="10"/>
<evidence type="ECO:0000256" key="6">
    <source>
        <dbReference type="ARBA" id="ARBA00022984"/>
    </source>
</evidence>